<dbReference type="InterPro" id="IPR028973">
    <property type="entry name" value="PhnB-like"/>
</dbReference>
<sequence length="291" mass="33771">MEQQFGCCLWFDGQLPEAAEFYLSIFEDSHKKNETYFMTDDHGKIGDHLTITLELAGCEFLLLNGGDLFKPTPSISYVVNCENEEQLHYVWERLNQQGETLMPLTDYPELGKYGWTNDRYGFSWQVRLGDSLQTIVPCIMFANENFGLAQAAIDEWINVFGGKQTFVIKGKEERLRASGFQLRGHDLIIMDSPEKHAFSFSMANSFYFYFKDQADIDQVWGALTDAGKEWPCGWMEDRYGVYWQTMNRQLLDWTNDPDVAKAKRATKELYKMKRIDLAQIKRAHDNNSDSF</sequence>
<reference evidence="3 5" key="1">
    <citation type="submission" date="2023-03" db="EMBL/GenBank/DDBJ databases">
        <authorList>
            <person name="Shen W."/>
            <person name="Cai J."/>
        </authorList>
    </citation>
    <scope>NUCLEOTIDE SEQUENCE</scope>
    <source>
        <strain evidence="3">P55-2</strain>
        <strain evidence="2 5">P72-2</strain>
    </source>
</reference>
<evidence type="ECO:0000313" key="3">
    <source>
        <dbReference type="EMBL" id="MDT2636741.1"/>
    </source>
</evidence>
<dbReference type="EMBL" id="JARPYR010000023">
    <property type="protein sequence ID" value="MDT2597510.1"/>
    <property type="molecule type" value="Genomic_DNA"/>
</dbReference>
<name>A0AAP5KTV0_9ENTE</name>
<keyword evidence="5" id="KW-1185">Reference proteome</keyword>
<dbReference type="SUPFAM" id="SSF54593">
    <property type="entry name" value="Glyoxalase/Bleomycin resistance protein/Dihydroxybiphenyl dioxygenase"/>
    <property type="match status" value="2"/>
</dbReference>
<dbReference type="PANTHER" id="PTHR33990">
    <property type="entry name" value="PROTEIN YJDN-RELATED"/>
    <property type="match status" value="1"/>
</dbReference>
<comment type="caution">
    <text evidence="3">The sequence shown here is derived from an EMBL/GenBank/DDBJ whole genome shotgun (WGS) entry which is preliminary data.</text>
</comment>
<dbReference type="GeneID" id="86909311"/>
<dbReference type="RefSeq" id="WP_311800134.1">
    <property type="nucleotide sequence ID" value="NZ_JARPYR010000023.1"/>
</dbReference>
<dbReference type="Pfam" id="PF06983">
    <property type="entry name" value="3-dmu-9_3-mt"/>
    <property type="match status" value="2"/>
</dbReference>
<evidence type="ECO:0000313" key="5">
    <source>
        <dbReference type="Proteomes" id="UP001256547"/>
    </source>
</evidence>
<feature type="domain" description="PhnB-like" evidence="1">
    <location>
        <begin position="134"/>
        <end position="245"/>
    </location>
</feature>
<protein>
    <submittedName>
        <fullName evidence="3">VOC family protein</fullName>
    </submittedName>
</protein>
<dbReference type="Gene3D" id="3.30.720.100">
    <property type="match status" value="1"/>
</dbReference>
<dbReference type="EMBL" id="JARPYT010000004">
    <property type="protein sequence ID" value="MDT2636741.1"/>
    <property type="molecule type" value="Genomic_DNA"/>
</dbReference>
<dbReference type="Proteomes" id="UP001245561">
    <property type="component" value="Unassembled WGS sequence"/>
</dbReference>
<dbReference type="Proteomes" id="UP001256547">
    <property type="component" value="Unassembled WGS sequence"/>
</dbReference>
<evidence type="ECO:0000259" key="1">
    <source>
        <dbReference type="Pfam" id="PF06983"/>
    </source>
</evidence>
<dbReference type="CDD" id="cd06588">
    <property type="entry name" value="PhnB_like"/>
    <property type="match status" value="1"/>
</dbReference>
<gene>
    <name evidence="3" type="ORF">P7D36_04355</name>
    <name evidence="2" type="ORF">P7D39_10905</name>
</gene>
<organism evidence="3 4">
    <name type="scientific">Enterococcus dongliensis</name>
    <dbReference type="NCBI Taxonomy" id="2559925"/>
    <lineage>
        <taxon>Bacteria</taxon>
        <taxon>Bacillati</taxon>
        <taxon>Bacillota</taxon>
        <taxon>Bacilli</taxon>
        <taxon>Lactobacillales</taxon>
        <taxon>Enterococcaceae</taxon>
        <taxon>Enterococcus</taxon>
    </lineage>
</organism>
<dbReference type="AlphaFoldDB" id="A0AAP5KTV0"/>
<evidence type="ECO:0000313" key="4">
    <source>
        <dbReference type="Proteomes" id="UP001245561"/>
    </source>
</evidence>
<feature type="domain" description="PhnB-like" evidence="1">
    <location>
        <begin position="5"/>
        <end position="126"/>
    </location>
</feature>
<accession>A0AAP5KTV0</accession>
<dbReference type="Gene3D" id="3.30.720.110">
    <property type="match status" value="1"/>
</dbReference>
<evidence type="ECO:0000313" key="2">
    <source>
        <dbReference type="EMBL" id="MDT2597510.1"/>
    </source>
</evidence>
<dbReference type="InterPro" id="IPR029068">
    <property type="entry name" value="Glyas_Bleomycin-R_OHBP_Dase"/>
</dbReference>
<dbReference type="Gene3D" id="3.10.180.10">
    <property type="entry name" value="2,3-Dihydroxybiphenyl 1,2-Dioxygenase, domain 1"/>
    <property type="match status" value="1"/>
</dbReference>
<proteinExistence type="predicted"/>